<feature type="compositionally biased region" description="Gly residues" evidence="1">
    <location>
        <begin position="276"/>
        <end position="290"/>
    </location>
</feature>
<accession>A0A158Q4K5</accession>
<feature type="transmembrane region" description="Helical" evidence="2">
    <location>
        <begin position="233"/>
        <end position="258"/>
    </location>
</feature>
<evidence type="ECO:0000256" key="2">
    <source>
        <dbReference type="SAM" id="Phobius"/>
    </source>
</evidence>
<reference evidence="4 6" key="2">
    <citation type="submission" date="2018-11" db="EMBL/GenBank/DDBJ databases">
        <authorList>
            <consortium name="Pathogen Informatics"/>
        </authorList>
    </citation>
    <scope>NUCLEOTIDE SEQUENCE [LARGE SCALE GENOMIC DNA]</scope>
</reference>
<feature type="signal peptide" evidence="3">
    <location>
        <begin position="1"/>
        <end position="21"/>
    </location>
</feature>
<reference evidence="7" key="1">
    <citation type="submission" date="2016-04" db="UniProtKB">
        <authorList>
            <consortium name="WormBaseParasite"/>
        </authorList>
    </citation>
    <scope>IDENTIFICATION</scope>
</reference>
<keyword evidence="2" id="KW-0472">Membrane</keyword>
<evidence type="ECO:0000313" key="4">
    <source>
        <dbReference type="EMBL" id="VDN58919.1"/>
    </source>
</evidence>
<gene>
    <name evidence="4" type="ORF">DME_LOCUS8892</name>
</gene>
<dbReference type="Proteomes" id="UP000274756">
    <property type="component" value="Unassembled WGS sequence"/>
</dbReference>
<feature type="region of interest" description="Disordered" evidence="1">
    <location>
        <begin position="187"/>
        <end position="221"/>
    </location>
</feature>
<sequence length="387" mass="41329">MTRKKFKRLFILLLFLQQSFCQRVEWDASNFPNPTAGDFKRCNMKTTANICDPDQVLSEQERYRLNHELHQLESRTRQGHAPDFCQKKGITAAMAIAKHVRGGSQEAVKEMANQMLRKWSLDNQCQKSVVIVVATEDKRFWVARAPRVPVYAAEFTQIFIDQKNLFEQGQYQQALANIVQQTWERALSKQGPGAPEGPGPVDGDFGKGGIPEKPRYGPDGPGSKMMKLPSIPFWIWLVLILVVIPILCCCCCLCYCCFCRGKGSSGTSRRQRPSDIGGGGGIESGGRPGRSGIGGGGLNNFLGGLGGAGIGSIAGRMLSGGSRGGGLGGLFGGHGSRGGGAMDMSGYQGGGAYPSAPSYPTGPKSGGRGLYPSAVVEDEGGGGSWGR</sequence>
<keyword evidence="2" id="KW-1133">Transmembrane helix</keyword>
<feature type="chain" id="PRO_5041046060" evidence="3">
    <location>
        <begin position="22"/>
        <end position="387"/>
    </location>
</feature>
<evidence type="ECO:0000256" key="3">
    <source>
        <dbReference type="SAM" id="SignalP"/>
    </source>
</evidence>
<dbReference type="OrthoDB" id="5813772at2759"/>
<proteinExistence type="predicted"/>
<protein>
    <submittedName>
        <fullName evidence="7">TPM_phosphatase domain-containing protein</fullName>
    </submittedName>
</protein>
<dbReference type="EMBL" id="UYYG01001173">
    <property type="protein sequence ID" value="VDN58919.1"/>
    <property type="molecule type" value="Genomic_DNA"/>
</dbReference>
<name>A0A158Q4K5_DRAME</name>
<evidence type="ECO:0000256" key="1">
    <source>
        <dbReference type="SAM" id="MobiDB-lite"/>
    </source>
</evidence>
<keyword evidence="3" id="KW-0732">Signal</keyword>
<dbReference type="STRING" id="318479.A0A158Q4K5"/>
<dbReference type="AlphaFoldDB" id="A0A158Q4K5"/>
<dbReference type="PANTHER" id="PTHR33748:SF6">
    <property type="entry name" value="TPM_PHOSPHATASE DOMAIN-CONTAINING PROTEIN"/>
    <property type="match status" value="1"/>
</dbReference>
<dbReference type="Proteomes" id="UP000038040">
    <property type="component" value="Unplaced"/>
</dbReference>
<dbReference type="PANTHER" id="PTHR33748">
    <property type="entry name" value="PROTEIN CBG04600"/>
    <property type="match status" value="1"/>
</dbReference>
<evidence type="ECO:0000313" key="6">
    <source>
        <dbReference type="Proteomes" id="UP000274756"/>
    </source>
</evidence>
<evidence type="ECO:0000313" key="5">
    <source>
        <dbReference type="Proteomes" id="UP000038040"/>
    </source>
</evidence>
<feature type="region of interest" description="Disordered" evidence="1">
    <location>
        <begin position="263"/>
        <end position="290"/>
    </location>
</feature>
<feature type="region of interest" description="Disordered" evidence="1">
    <location>
        <begin position="353"/>
        <end position="387"/>
    </location>
</feature>
<dbReference type="Gene3D" id="3.10.310.50">
    <property type="match status" value="1"/>
</dbReference>
<dbReference type="Pfam" id="PF17175">
    <property type="entry name" value="MOLO1"/>
    <property type="match status" value="1"/>
</dbReference>
<keyword evidence="2" id="KW-0812">Transmembrane</keyword>
<organism evidence="5 7">
    <name type="scientific">Dracunculus medinensis</name>
    <name type="common">Guinea worm</name>
    <dbReference type="NCBI Taxonomy" id="318479"/>
    <lineage>
        <taxon>Eukaryota</taxon>
        <taxon>Metazoa</taxon>
        <taxon>Ecdysozoa</taxon>
        <taxon>Nematoda</taxon>
        <taxon>Chromadorea</taxon>
        <taxon>Rhabditida</taxon>
        <taxon>Spirurina</taxon>
        <taxon>Dracunculoidea</taxon>
        <taxon>Dracunculidae</taxon>
        <taxon>Dracunculus</taxon>
    </lineage>
</organism>
<dbReference type="InterPro" id="IPR033438">
    <property type="entry name" value="MOLO1"/>
</dbReference>
<dbReference type="WBParaSite" id="DME_0000509301-mRNA-1">
    <property type="protein sequence ID" value="DME_0000509301-mRNA-1"/>
    <property type="gene ID" value="DME_0000509301"/>
</dbReference>
<dbReference type="GO" id="GO:0005892">
    <property type="term" value="C:acetylcholine-gated channel complex"/>
    <property type="evidence" value="ECO:0007669"/>
    <property type="project" value="InterPro"/>
</dbReference>
<keyword evidence="6" id="KW-1185">Reference proteome</keyword>
<evidence type="ECO:0000313" key="7">
    <source>
        <dbReference type="WBParaSite" id="DME_0000509301-mRNA-1"/>
    </source>
</evidence>